<dbReference type="EMBL" id="POWG01000001">
    <property type="protein sequence ID" value="PNR00750.1"/>
    <property type="molecule type" value="Genomic_DNA"/>
</dbReference>
<accession>A0A060DBN8</accession>
<dbReference type="GO" id="GO:0005975">
    <property type="term" value="P:carbohydrate metabolic process"/>
    <property type="evidence" value="ECO:0007669"/>
    <property type="project" value="InterPro"/>
</dbReference>
<dbReference type="GO" id="GO:0004751">
    <property type="term" value="F:ribose-5-phosphate isomerase activity"/>
    <property type="evidence" value="ECO:0007669"/>
    <property type="project" value="UniProtKB-EC"/>
</dbReference>
<comment type="similarity">
    <text evidence="1">Belongs to the LacAB/RpiB family.</text>
</comment>
<feature type="binding site" evidence="4">
    <location>
        <begin position="9"/>
        <end position="10"/>
    </location>
    <ligand>
        <name>D-ribulose 5-phosphate</name>
        <dbReference type="ChEBI" id="CHEBI:58121"/>
    </ligand>
</feature>
<feature type="binding site" evidence="4">
    <location>
        <begin position="67"/>
        <end position="71"/>
    </location>
    <ligand>
        <name>D-ribulose 5-phosphate</name>
        <dbReference type="ChEBI" id="CHEBI:58121"/>
    </ligand>
</feature>
<name>A0A4D8PAQ7_9PROT</name>
<dbReference type="NCBIfam" id="NF004051">
    <property type="entry name" value="PRK05571.1"/>
    <property type="match status" value="1"/>
</dbReference>
<dbReference type="InterPro" id="IPR004785">
    <property type="entry name" value="RpiB"/>
</dbReference>
<evidence type="ECO:0000313" key="12">
    <source>
        <dbReference type="Proteomes" id="UP000298595"/>
    </source>
</evidence>
<protein>
    <submittedName>
        <fullName evidence="5 9">Ribose 5-phosphate isomerase</fullName>
        <ecNumber evidence="9">5.3.1.6</ecNumber>
    </submittedName>
</protein>
<dbReference type="NCBIfam" id="TIGR00689">
    <property type="entry name" value="rpiB_lacA_lacB"/>
    <property type="match status" value="1"/>
</dbReference>
<reference evidence="9 12" key="3">
    <citation type="submission" date="2018-09" db="EMBL/GenBank/DDBJ databases">
        <title>Whole genome based analysis of evolution and adaptive divergence in Indian and Brazilian strains of Azospirillum brasilense.</title>
        <authorList>
            <person name="Singh C."/>
            <person name="Tripathi A.K."/>
        </authorList>
    </citation>
    <scope>NUCLEOTIDE SEQUENCE [LARGE SCALE GENOMIC DNA]</scope>
    <source>
        <strain evidence="9 12">MTCC4035</strain>
    </source>
</reference>
<evidence type="ECO:0000313" key="5">
    <source>
        <dbReference type="EMBL" id="AIB11546.1"/>
    </source>
</evidence>
<dbReference type="AlphaFoldDB" id="A0A4D8PAQ7"/>
<reference evidence="7 14" key="5">
    <citation type="submission" date="2024-11" db="EMBL/GenBank/DDBJ databases">
        <title>Draft genome sequences of two bacteria associated to sugarcane roots in Colombia.</title>
        <authorList>
            <person name="Pardo-Diaz S."/>
            <person name="Masmela-Mendoza J."/>
            <person name="Delgadillo-Duran P."/>
            <person name="Bautista E.J."/>
            <person name="Rojas-Tapias D.F."/>
        </authorList>
    </citation>
    <scope>NUCLEOTIDE SEQUENCE [LARGE SCALE GENOMIC DNA]</scope>
    <source>
        <strain evidence="7 14">Ap18</strain>
    </source>
</reference>
<dbReference type="Proteomes" id="UP000325333">
    <property type="component" value="Unassembled WGS sequence"/>
</dbReference>
<evidence type="ECO:0000313" key="11">
    <source>
        <dbReference type="Proteomes" id="UP000236268"/>
    </source>
</evidence>
<evidence type="ECO:0000256" key="2">
    <source>
        <dbReference type="ARBA" id="ARBA00023235"/>
    </source>
</evidence>
<gene>
    <name evidence="9" type="primary">rpiB</name>
    <name evidence="5" type="ORF">ABAZ39_05885</name>
    <name evidence="7" type="ORF">ACJ41P_03525</name>
    <name evidence="8" type="ORF">C1S70_01175</name>
    <name evidence="9" type="ORF">D3093_03280</name>
    <name evidence="6" type="ORF">FH063_001073</name>
</gene>
<dbReference type="PANTHER" id="PTHR30345">
    <property type="entry name" value="RIBOSE-5-PHOSPHATE ISOMERASE B"/>
    <property type="match status" value="1"/>
</dbReference>
<dbReference type="Proteomes" id="UP000236268">
    <property type="component" value="Unassembled WGS sequence"/>
</dbReference>
<dbReference type="Proteomes" id="UP000298595">
    <property type="component" value="Chromosome"/>
</dbReference>
<evidence type="ECO:0000313" key="9">
    <source>
        <dbReference type="EMBL" id="QCN94364.1"/>
    </source>
</evidence>
<dbReference type="PIRSF" id="PIRSF005384">
    <property type="entry name" value="RpiB_LacA_B"/>
    <property type="match status" value="1"/>
</dbReference>
<dbReference type="EMBL" id="CP032321">
    <property type="protein sequence ID" value="QCN94364.1"/>
    <property type="molecule type" value="Genomic_DNA"/>
</dbReference>
<evidence type="ECO:0000313" key="8">
    <source>
        <dbReference type="EMBL" id="PNR00750.1"/>
    </source>
</evidence>
<feature type="binding site" evidence="4">
    <location>
        <position position="138"/>
    </location>
    <ligand>
        <name>D-ribulose 5-phosphate</name>
        <dbReference type="ChEBI" id="CHEBI:58121"/>
    </ligand>
</feature>
<dbReference type="PANTHER" id="PTHR30345:SF0">
    <property type="entry name" value="DNA DAMAGE-REPAIR_TOLERATION PROTEIN DRT102"/>
    <property type="match status" value="1"/>
</dbReference>
<evidence type="ECO:0000313" key="7">
    <source>
        <dbReference type="EMBL" id="MFL7900177.1"/>
    </source>
</evidence>
<feature type="binding site" evidence="4">
    <location>
        <position position="100"/>
    </location>
    <ligand>
        <name>D-ribulose 5-phosphate</name>
        <dbReference type="ChEBI" id="CHEBI:58121"/>
    </ligand>
</feature>
<feature type="active site" description="Proton acceptor" evidence="3">
    <location>
        <position position="66"/>
    </location>
</feature>
<reference evidence="6 13" key="4">
    <citation type="submission" date="2019-07" db="EMBL/GenBank/DDBJ databases">
        <title>Genome sequencing of the stress-tolerant strain Azospirillum brasilense Az19.</title>
        <authorList>
            <person name="Maroniche G.A."/>
            <person name="Garcia J.E."/>
            <person name="Pagnussat L."/>
            <person name="Amenta M."/>
            <person name="Creus C.M."/>
        </authorList>
    </citation>
    <scope>NUCLEOTIDE SEQUENCE [LARGE SCALE GENOMIC DNA]</scope>
    <source>
        <strain evidence="6 13">Az19</strain>
    </source>
</reference>
<dbReference type="InterPro" id="IPR003500">
    <property type="entry name" value="RpiB_LacA_LacB"/>
</dbReference>
<evidence type="ECO:0000256" key="1">
    <source>
        <dbReference type="ARBA" id="ARBA00008754"/>
    </source>
</evidence>
<dbReference type="Proteomes" id="UP000027186">
    <property type="component" value="Chromosome"/>
</dbReference>
<feature type="binding site" evidence="4">
    <location>
        <position position="110"/>
    </location>
    <ligand>
        <name>D-ribulose 5-phosphate</name>
        <dbReference type="ChEBI" id="CHEBI:58121"/>
    </ligand>
</feature>
<evidence type="ECO:0000313" key="6">
    <source>
        <dbReference type="EMBL" id="KAA1058873.1"/>
    </source>
</evidence>
<evidence type="ECO:0000256" key="3">
    <source>
        <dbReference type="PIRSR" id="PIRSR005384-1"/>
    </source>
</evidence>
<feature type="binding site" evidence="4">
    <location>
        <position position="134"/>
    </location>
    <ligand>
        <name>D-ribulose 5-phosphate</name>
        <dbReference type="ChEBI" id="CHEBI:58121"/>
    </ligand>
</feature>
<dbReference type="EC" id="5.3.1.6" evidence="9"/>
<keyword evidence="14" id="KW-1185">Reference proteome</keyword>
<evidence type="ECO:0000313" key="14">
    <source>
        <dbReference type="Proteomes" id="UP001628281"/>
    </source>
</evidence>
<dbReference type="EMBL" id="JBJLSN010000003">
    <property type="protein sequence ID" value="MFL7900177.1"/>
    <property type="molecule type" value="Genomic_DNA"/>
</dbReference>
<dbReference type="NCBIfam" id="TIGR01120">
    <property type="entry name" value="rpiB"/>
    <property type="match status" value="1"/>
</dbReference>
<reference evidence="5 10" key="1">
    <citation type="journal article" date="2014" name="Genome Announc.">
        <title>Complete Genome Sequence of the Model Rhizosphere Strain Azospirillum brasilense Az39, Successfully Applied in Agriculture.</title>
        <authorList>
            <person name="Rivera D."/>
            <person name="Revale S."/>
            <person name="Molina R."/>
            <person name="Gualpa J."/>
            <person name="Puente M."/>
            <person name="Maroniche G."/>
            <person name="Paris G."/>
            <person name="Baker D."/>
            <person name="Clavijo B."/>
            <person name="McLay K."/>
            <person name="Spaepen S."/>
            <person name="Perticari A."/>
            <person name="Vazquez M."/>
            <person name="Wisniewski-Dye F."/>
            <person name="Watkins C."/>
            <person name="Martinez-Abarca F."/>
            <person name="Vanderleyden J."/>
            <person name="Cassan F."/>
        </authorList>
    </citation>
    <scope>NUCLEOTIDE SEQUENCE [LARGE SCALE GENOMIC DNA]</scope>
    <source>
        <strain evidence="5 10">Az39</strain>
    </source>
</reference>
<dbReference type="InterPro" id="IPR036569">
    <property type="entry name" value="RpiB_LacA_LacB_sf"/>
</dbReference>
<organism evidence="9 12">
    <name type="scientific">Azospirillum argentinense</name>
    <dbReference type="NCBI Taxonomy" id="2970906"/>
    <lineage>
        <taxon>Bacteria</taxon>
        <taxon>Pseudomonadati</taxon>
        <taxon>Pseudomonadota</taxon>
        <taxon>Alphaproteobacteria</taxon>
        <taxon>Rhodospirillales</taxon>
        <taxon>Azospirillaceae</taxon>
        <taxon>Azospirillum</taxon>
    </lineage>
</organism>
<dbReference type="EMBL" id="CP007793">
    <property type="protein sequence ID" value="AIB11546.1"/>
    <property type="molecule type" value="Genomic_DNA"/>
</dbReference>
<evidence type="ECO:0000256" key="4">
    <source>
        <dbReference type="PIRSR" id="PIRSR005384-2"/>
    </source>
</evidence>
<dbReference type="KEGG" id="abq:ABAZ39_05885"/>
<evidence type="ECO:0000313" key="10">
    <source>
        <dbReference type="Proteomes" id="UP000027186"/>
    </source>
</evidence>
<dbReference type="RefSeq" id="WP_038527617.1">
    <property type="nucleotide sequence ID" value="NZ_CP007793.1"/>
</dbReference>
<dbReference type="Proteomes" id="UP001628281">
    <property type="component" value="Unassembled WGS sequence"/>
</dbReference>
<dbReference type="Pfam" id="PF02502">
    <property type="entry name" value="LacAB_rpiB"/>
    <property type="match status" value="1"/>
</dbReference>
<accession>A0A4D8PAQ7</accession>
<evidence type="ECO:0000313" key="13">
    <source>
        <dbReference type="Proteomes" id="UP000325333"/>
    </source>
</evidence>
<keyword evidence="2 9" id="KW-0413">Isomerase</keyword>
<dbReference type="KEGG" id="aare:D3093_03280"/>
<dbReference type="SUPFAM" id="SSF89623">
    <property type="entry name" value="Ribose/Galactose isomerase RpiB/AlsB"/>
    <property type="match status" value="1"/>
</dbReference>
<sequence>MTTIAIASDHAGYEMKAEIASWLAGAGYEVLDLGCNGPESVDYPDFATALAGAINDKRAARGVLICGSGIGISIAANRHPGIRAALVHDVTTARLARQHNDANVVALGARIIGAEIAKDCVDAFLKTDFEGGERHSRRIAKMG</sequence>
<dbReference type="OrthoDB" id="1778624at2"/>
<dbReference type="Gene3D" id="3.40.1400.10">
    <property type="entry name" value="Sugar-phosphate isomerase, RpiB/LacA/LacB"/>
    <property type="match status" value="1"/>
</dbReference>
<dbReference type="EMBL" id="VEWN01000001">
    <property type="protein sequence ID" value="KAA1058873.1"/>
    <property type="molecule type" value="Genomic_DNA"/>
</dbReference>
<feature type="active site" description="Proton donor" evidence="3">
    <location>
        <position position="99"/>
    </location>
</feature>
<proteinExistence type="inferred from homology"/>
<reference evidence="8 11" key="2">
    <citation type="submission" date="2018-01" db="EMBL/GenBank/DDBJ databases">
        <title>Whole genome sequence of Azospirillum brasilense REC3 isolated from strawberry roots.</title>
        <authorList>
            <person name="Fontana C.A."/>
            <person name="Salazar S.M."/>
            <person name="Bassi D."/>
            <person name="Puglisi E."/>
            <person name="Lovaisa N.C."/>
            <person name="Toffoli L.M."/>
            <person name="Pedraza R."/>
            <person name="Cocconcelli P.S."/>
        </authorList>
    </citation>
    <scope>NUCLEOTIDE SEQUENCE [LARGE SCALE GENOMIC DNA]</scope>
    <source>
        <strain evidence="8 11">REC3</strain>
    </source>
</reference>